<comment type="caution">
    <text evidence="2">The sequence shown here is derived from an EMBL/GenBank/DDBJ whole genome shotgun (WGS) entry which is preliminary data.</text>
</comment>
<protein>
    <submittedName>
        <fullName evidence="2">Uncharacterized protein</fullName>
    </submittedName>
</protein>
<name>A0ABW5BW38_9BACI</name>
<keyword evidence="1" id="KW-1133">Transmembrane helix</keyword>
<feature type="transmembrane region" description="Helical" evidence="1">
    <location>
        <begin position="30"/>
        <end position="53"/>
    </location>
</feature>
<dbReference type="RefSeq" id="WP_141549717.1">
    <property type="nucleotide sequence ID" value="NZ_CP095550.1"/>
</dbReference>
<proteinExistence type="predicted"/>
<dbReference type="EMBL" id="JBHUIK010000001">
    <property type="protein sequence ID" value="MFD2213021.1"/>
    <property type="molecule type" value="Genomic_DNA"/>
</dbReference>
<reference evidence="3" key="1">
    <citation type="journal article" date="2019" name="Int. J. Syst. Evol. Microbiol.">
        <title>The Global Catalogue of Microorganisms (GCM) 10K type strain sequencing project: providing services to taxonomists for standard genome sequencing and annotation.</title>
        <authorList>
            <consortium name="The Broad Institute Genomics Platform"/>
            <consortium name="The Broad Institute Genome Sequencing Center for Infectious Disease"/>
            <person name="Wu L."/>
            <person name="Ma J."/>
        </authorList>
    </citation>
    <scope>NUCLEOTIDE SEQUENCE [LARGE SCALE GENOMIC DNA]</scope>
    <source>
        <strain evidence="3">CGMCC 1.15474</strain>
    </source>
</reference>
<sequence length="82" mass="9632">MKKTWSLLSVTHLLLWSSYSVIEWLSKKDSFLAKIILLVMFFYLSYLIAYTLIKARKNAIYFSLFSLLLFAIANQIILFISD</sequence>
<keyword evidence="1" id="KW-0472">Membrane</keyword>
<evidence type="ECO:0000256" key="1">
    <source>
        <dbReference type="SAM" id="Phobius"/>
    </source>
</evidence>
<evidence type="ECO:0000313" key="3">
    <source>
        <dbReference type="Proteomes" id="UP001597318"/>
    </source>
</evidence>
<keyword evidence="3" id="KW-1185">Reference proteome</keyword>
<accession>A0ABW5BW38</accession>
<evidence type="ECO:0000313" key="2">
    <source>
        <dbReference type="EMBL" id="MFD2213021.1"/>
    </source>
</evidence>
<feature type="transmembrane region" description="Helical" evidence="1">
    <location>
        <begin position="60"/>
        <end position="80"/>
    </location>
</feature>
<organism evidence="2 3">
    <name type="scientific">Metabacillus endolithicus</name>
    <dbReference type="NCBI Taxonomy" id="1535204"/>
    <lineage>
        <taxon>Bacteria</taxon>
        <taxon>Bacillati</taxon>
        <taxon>Bacillota</taxon>
        <taxon>Bacilli</taxon>
        <taxon>Bacillales</taxon>
        <taxon>Bacillaceae</taxon>
        <taxon>Metabacillus</taxon>
    </lineage>
</organism>
<gene>
    <name evidence="2" type="ORF">ACFSKK_04740</name>
</gene>
<dbReference type="Proteomes" id="UP001597318">
    <property type="component" value="Unassembled WGS sequence"/>
</dbReference>
<keyword evidence="1" id="KW-0812">Transmembrane</keyword>